<dbReference type="Pfam" id="PF17782">
    <property type="entry name" value="WHD_DprA"/>
    <property type="match status" value="1"/>
</dbReference>
<dbReference type="NCBIfam" id="TIGR00732">
    <property type="entry name" value="dprA"/>
    <property type="match status" value="1"/>
</dbReference>
<dbReference type="InterPro" id="IPR003488">
    <property type="entry name" value="DprA"/>
</dbReference>
<dbReference type="Gene3D" id="3.40.50.450">
    <property type="match status" value="1"/>
</dbReference>
<evidence type="ECO:0000259" key="3">
    <source>
        <dbReference type="Pfam" id="PF17782"/>
    </source>
</evidence>
<dbReference type="Gene3D" id="1.10.10.10">
    <property type="entry name" value="Winged helix-like DNA-binding domain superfamily/Winged helix DNA-binding domain"/>
    <property type="match status" value="1"/>
</dbReference>
<reference evidence="4" key="1">
    <citation type="submission" date="2023-03" db="EMBL/GenBank/DDBJ databases">
        <title>Edaphobacter sp.</title>
        <authorList>
            <person name="Huber K.J."/>
            <person name="Papendorf J."/>
            <person name="Pilke C."/>
            <person name="Bunk B."/>
            <person name="Sproeer C."/>
            <person name="Pester M."/>
        </authorList>
    </citation>
    <scope>NUCLEOTIDE SEQUENCE</scope>
    <source>
        <strain evidence="4">DSM 109919</strain>
    </source>
</reference>
<dbReference type="GO" id="GO:0009294">
    <property type="term" value="P:DNA-mediated transformation"/>
    <property type="evidence" value="ECO:0007669"/>
    <property type="project" value="InterPro"/>
</dbReference>
<evidence type="ECO:0000256" key="1">
    <source>
        <dbReference type="ARBA" id="ARBA00006525"/>
    </source>
</evidence>
<evidence type="ECO:0000313" key="4">
    <source>
        <dbReference type="EMBL" id="XBH10920.1"/>
    </source>
</evidence>
<dbReference type="AlphaFoldDB" id="A0AAU7D0N5"/>
<comment type="similarity">
    <text evidence="1">Belongs to the DprA/Smf family.</text>
</comment>
<dbReference type="InterPro" id="IPR036388">
    <property type="entry name" value="WH-like_DNA-bd_sf"/>
</dbReference>
<dbReference type="InterPro" id="IPR041614">
    <property type="entry name" value="DprA_WH"/>
</dbReference>
<name>A0AAU7D0N5_9BACT</name>
<dbReference type="Pfam" id="PF02481">
    <property type="entry name" value="DNA_processg_A"/>
    <property type="match status" value="1"/>
</dbReference>
<dbReference type="InterPro" id="IPR057666">
    <property type="entry name" value="DrpA_SLOG"/>
</dbReference>
<gene>
    <name evidence="4" type="primary">dprA</name>
    <name evidence="4" type="ORF">P4G45_04135</name>
</gene>
<dbReference type="SUPFAM" id="SSF102405">
    <property type="entry name" value="MCP/YpsA-like"/>
    <property type="match status" value="1"/>
</dbReference>
<accession>A0AAU7D0N5</accession>
<feature type="domain" description="Smf/DprA SLOG" evidence="2">
    <location>
        <begin position="92"/>
        <end position="301"/>
    </location>
</feature>
<organism evidence="4">
    <name type="scientific">Edaphobacter paludis</name>
    <dbReference type="NCBI Taxonomy" id="3035702"/>
    <lineage>
        <taxon>Bacteria</taxon>
        <taxon>Pseudomonadati</taxon>
        <taxon>Acidobacteriota</taxon>
        <taxon>Terriglobia</taxon>
        <taxon>Terriglobales</taxon>
        <taxon>Acidobacteriaceae</taxon>
        <taxon>Edaphobacter</taxon>
    </lineage>
</organism>
<dbReference type="EMBL" id="CP121194">
    <property type="protein sequence ID" value="XBH10920.1"/>
    <property type="molecule type" value="Genomic_DNA"/>
</dbReference>
<dbReference type="PANTHER" id="PTHR43022">
    <property type="entry name" value="PROTEIN SMF"/>
    <property type="match status" value="1"/>
</dbReference>
<sequence>MGLSQQSAVKEISQEQARLAWMALTLTPGLGPTRIARAVKALGAAERLFEISLTELEATGMPAQSAQFIFDGKAREAAENEMQRVAEAGGSILTQADEAYPERLREIYDPPSVLWIRGNVDLLARPGIAVVGTRHPSPYGAGMAEMLSRDLANRRLVILSGMARGVDTAAHKGAIEAGGKTVAVWGTGIDVIYPKENKKLAENIVASGGTIVSEYPLGTFPAPQNFPIRNRILSGMSIGVLVIEAAEYSGTRITARCAMEQNRDVYAVPGNVTNKNAWGPNTLIKQGAKLTATWEDVWEDLPSQIRRQLEDEIGASGEDESKLAESASLFSNKPLPQHEQTVLDKLRHDESMQLDDLIEGLEAELGSAEIFTALFELELAGRVRQLPGKNYVRSF</sequence>
<dbReference type="KEGG" id="epl:P4G45_04135"/>
<evidence type="ECO:0000259" key="2">
    <source>
        <dbReference type="Pfam" id="PF02481"/>
    </source>
</evidence>
<dbReference type="RefSeq" id="WP_348268410.1">
    <property type="nucleotide sequence ID" value="NZ_CP121194.1"/>
</dbReference>
<dbReference type="PANTHER" id="PTHR43022:SF1">
    <property type="entry name" value="PROTEIN SMF"/>
    <property type="match status" value="1"/>
</dbReference>
<protein>
    <submittedName>
        <fullName evidence="4">DNA-processing protein DprA</fullName>
    </submittedName>
</protein>
<proteinExistence type="inferred from homology"/>
<feature type="domain" description="DprA winged helix" evidence="3">
    <location>
        <begin position="333"/>
        <end position="389"/>
    </location>
</feature>